<dbReference type="Proteomes" id="UP000219182">
    <property type="component" value="Unassembled WGS sequence"/>
</dbReference>
<sequence>MNFGHLRIAIGRGPNTFAGIGQEQANPALSAMAFLVRRRIFTIKTRGSASQLRPLGFAVAVIVIGNRGRPGH</sequence>
<comment type="caution">
    <text evidence="1">The sequence shown here is derived from an EMBL/GenBank/DDBJ whole genome shotgun (WGS) entry which is preliminary data.</text>
</comment>
<evidence type="ECO:0000313" key="2">
    <source>
        <dbReference type="Proteomes" id="UP000219182"/>
    </source>
</evidence>
<dbReference type="AlphaFoldDB" id="A0A2A6FLH9"/>
<organism evidence="1 2">
    <name type="scientific">Mesorhizobium sanjuanii</name>
    <dbReference type="NCBI Taxonomy" id="2037900"/>
    <lineage>
        <taxon>Bacteria</taxon>
        <taxon>Pseudomonadati</taxon>
        <taxon>Pseudomonadota</taxon>
        <taxon>Alphaproteobacteria</taxon>
        <taxon>Hyphomicrobiales</taxon>
        <taxon>Phyllobacteriaceae</taxon>
        <taxon>Mesorhizobium</taxon>
    </lineage>
</organism>
<name>A0A2A6FLH9_9HYPH</name>
<accession>A0A2A6FLH9</accession>
<evidence type="ECO:0000313" key="1">
    <source>
        <dbReference type="EMBL" id="PDQ22592.1"/>
    </source>
</evidence>
<keyword evidence="2" id="KW-1185">Reference proteome</keyword>
<gene>
    <name evidence="1" type="ORF">CN311_03185</name>
</gene>
<dbReference type="RefSeq" id="WP_097571955.1">
    <property type="nucleotide sequence ID" value="NZ_NWQG01000013.1"/>
</dbReference>
<dbReference type="EMBL" id="NWQG01000013">
    <property type="protein sequence ID" value="PDQ22592.1"/>
    <property type="molecule type" value="Genomic_DNA"/>
</dbReference>
<protein>
    <submittedName>
        <fullName evidence="1">Uncharacterized protein</fullName>
    </submittedName>
</protein>
<proteinExistence type="predicted"/>
<reference evidence="1 2" key="1">
    <citation type="submission" date="2017-09" db="EMBL/GenBank/DDBJ databases">
        <title>Mesorhizobum sanjuanii sp. nov. isolated from nodules of Lotus tenuis in saline-alkaline lowlands of Flooding Pampa.</title>
        <authorList>
            <person name="Sannazzaro A.I."/>
            <person name="Torres Tejerizo G.A."/>
            <person name="Fontana F."/>
            <person name="Cumpa Velazquez L.M."/>
            <person name="Hansen L."/>
            <person name="Pistorio M."/>
            <person name="Estrella M.J."/>
        </authorList>
    </citation>
    <scope>NUCLEOTIDE SEQUENCE [LARGE SCALE GENOMIC DNA]</scope>
    <source>
        <strain evidence="1 2">BSA136</strain>
    </source>
</reference>